<dbReference type="AlphaFoldDB" id="A0A646KB96"/>
<proteinExistence type="predicted"/>
<evidence type="ECO:0000313" key="2">
    <source>
        <dbReference type="Proteomes" id="UP000419138"/>
    </source>
</evidence>
<dbReference type="EMBL" id="VCLA01000023">
    <property type="protein sequence ID" value="MQS99206.1"/>
    <property type="molecule type" value="Genomic_DNA"/>
</dbReference>
<evidence type="ECO:0000313" key="1">
    <source>
        <dbReference type="EMBL" id="MQS99206.1"/>
    </source>
</evidence>
<dbReference type="OrthoDB" id="5291250at2"/>
<reference evidence="1 2" key="1">
    <citation type="submission" date="2019-05" db="EMBL/GenBank/DDBJ databases">
        <title>Comparative genomics and metabolomics analyses of clavulanic acid producing Streptomyces species provides insight into specialized metabolism and evolution of beta-lactam biosynthetic gene clusters.</title>
        <authorList>
            <person name="Moore M.A."/>
            <person name="Cruz-Morales P."/>
            <person name="Barona Gomez F."/>
            <person name="Kapil T."/>
        </authorList>
    </citation>
    <scope>NUCLEOTIDE SEQUENCE [LARGE SCALE GENOMIC DNA]</scope>
    <source>
        <strain evidence="1 2">NRRL 5741</strain>
    </source>
</reference>
<dbReference type="Pfam" id="PF09344">
    <property type="entry name" value="Cas_CT1975"/>
    <property type="match status" value="1"/>
</dbReference>
<keyword evidence="2" id="KW-1185">Reference proteome</keyword>
<dbReference type="RefSeq" id="WP_153520900.1">
    <property type="nucleotide sequence ID" value="NZ_JBEPDZ010000036.1"/>
</dbReference>
<dbReference type="NCBIfam" id="TIGR01869">
    <property type="entry name" value="casC_Cse4"/>
    <property type="match status" value="1"/>
</dbReference>
<sequence>MIIELHLLQSFPVSNLNRDDIGQPKTVRFGGVTRARISSQSLKRAARELFTSHGLETGDIGRRTKQLPERAGILLAERGKCEVGRAQLVAQEALAAFGFGVTEDRGRSEYLLYVGPAAVEHLADYCEKRWDILEKALEKEEKRKADAKKASRTKVKPTQKELIEARKVFDSSRVADIALFGRMIADNQDFSVISASQVAHSISTHAVANEFDFYTAMDDMRPAEEPAADMMGTIDYNAACYYRYANLDTDRLLRNLFGEESVPPEELSAEDKTLLVRSVRAWLRAFVHAVPRGKQNSMAAPTVPDVLLGVARTDGAWSLANAFLSPVGDVADLMDTSARRMTGYFDQIRDFYGDEELRGVHYGSLDPSGGLSDRQPRGCQEAKGIDAFVEGLIGSAGL</sequence>
<protein>
    <submittedName>
        <fullName evidence="1">Type I-E CRISPR-associated protein Cas7/Cse4/CasC</fullName>
    </submittedName>
</protein>
<dbReference type="Proteomes" id="UP000419138">
    <property type="component" value="Unassembled WGS sequence"/>
</dbReference>
<dbReference type="InterPro" id="IPR010148">
    <property type="entry name" value="CRISPR-assoc_prot_CT1975"/>
</dbReference>
<organism evidence="1 2">
    <name type="scientific">Streptomyces jumonjinensis</name>
    <dbReference type="NCBI Taxonomy" id="1945"/>
    <lineage>
        <taxon>Bacteria</taxon>
        <taxon>Bacillati</taxon>
        <taxon>Actinomycetota</taxon>
        <taxon>Actinomycetes</taxon>
        <taxon>Kitasatosporales</taxon>
        <taxon>Streptomycetaceae</taxon>
        <taxon>Streptomyces</taxon>
    </lineage>
</organism>
<name>A0A646KB96_STRJU</name>
<accession>A0A646KB96</accession>
<comment type="caution">
    <text evidence="1">The sequence shown here is derived from an EMBL/GenBank/DDBJ whole genome shotgun (WGS) entry which is preliminary data.</text>
</comment>
<gene>
    <name evidence="1" type="primary">cas7e</name>
    <name evidence="1" type="ORF">FF041_03020</name>
</gene>